<dbReference type="Gene3D" id="3.30.70.330">
    <property type="match status" value="2"/>
</dbReference>
<dbReference type="InterPro" id="IPR012677">
    <property type="entry name" value="Nucleotide-bd_a/b_plait_sf"/>
</dbReference>
<dbReference type="SUPFAM" id="SSF54928">
    <property type="entry name" value="RNA-binding domain, RBD"/>
    <property type="match status" value="2"/>
</dbReference>
<sequence length="387" mass="43894">MSKEEVEIKKESKKDKKEKKERKKEKKEKKQKKAVDEDSDNENESSGDSDDEEIAIDLNAGVPLSKKQKRLLKKGKLNLEKLAKKNPPPKPILTEEEQIKKDAQEPKKSEYGVWIGNLSFDTTKEDITRFIMGKTNAYDADSNDGLVKIEQSDFIRINIPKKENKIKGFAYVDLPSAKHVDTVISLSESHLNGRNLLIKNANSFEGRPQKDTNPLSKNPPSRILFVGNLSFDTTQDLLREHFRHCGDIVKIRMATFEDTGKCKGFAFIDFRDESGPTTALKSKLAKSLINRPLRLEYGEDRSKLTPKKFARNRDNFEPSEQDSISQPPPQVSTTRERTKPQATPFKRKYDKPENNSNKRQKSSIALATAQRASVAIVPSSGKKTTFD</sequence>
<evidence type="ECO:0000256" key="2">
    <source>
        <dbReference type="PROSITE-ProRule" id="PRU00176"/>
    </source>
</evidence>
<dbReference type="RefSeq" id="XP_460490.1">
    <property type="nucleotide sequence ID" value="XM_460490.1"/>
</dbReference>
<protein>
    <submittedName>
        <fullName evidence="5">DEHA2F02860p</fullName>
    </submittedName>
</protein>
<dbReference type="Proteomes" id="UP000000599">
    <property type="component" value="Chromosome F"/>
</dbReference>
<dbReference type="AlphaFoldDB" id="Q6BMT1"/>
<dbReference type="EMBL" id="CR382138">
    <property type="protein sequence ID" value="CAG88803.1"/>
    <property type="molecule type" value="Genomic_DNA"/>
</dbReference>
<dbReference type="InterPro" id="IPR034226">
    <property type="entry name" value="Nop13/Rnp24_RRM2"/>
</dbReference>
<keyword evidence="6" id="KW-1185">Reference proteome</keyword>
<evidence type="ECO:0000313" key="5">
    <source>
        <dbReference type="EMBL" id="CAG88803.1"/>
    </source>
</evidence>
<dbReference type="PROSITE" id="PS50102">
    <property type="entry name" value="RRM"/>
    <property type="match status" value="2"/>
</dbReference>
<dbReference type="CDD" id="cd12397">
    <property type="entry name" value="RRM2_Nop13p_fungi"/>
    <property type="match status" value="1"/>
</dbReference>
<evidence type="ECO:0000313" key="6">
    <source>
        <dbReference type="Proteomes" id="UP000000599"/>
    </source>
</evidence>
<feature type="compositionally biased region" description="Basic residues" evidence="3">
    <location>
        <begin position="16"/>
        <end position="32"/>
    </location>
</feature>
<dbReference type="GO" id="GO:0003723">
    <property type="term" value="F:RNA binding"/>
    <property type="evidence" value="ECO:0007669"/>
    <property type="project" value="UniProtKB-UniRule"/>
</dbReference>
<dbReference type="PANTHER" id="PTHR23236">
    <property type="entry name" value="EUKARYOTIC TRANSLATION INITIATION FACTOR 4B/4H"/>
    <property type="match status" value="1"/>
</dbReference>
<evidence type="ECO:0000256" key="3">
    <source>
        <dbReference type="SAM" id="MobiDB-lite"/>
    </source>
</evidence>
<reference evidence="5 6" key="1">
    <citation type="journal article" date="2004" name="Nature">
        <title>Genome evolution in yeasts.</title>
        <authorList>
            <consortium name="Genolevures"/>
            <person name="Dujon B."/>
            <person name="Sherman D."/>
            <person name="Fischer G."/>
            <person name="Durrens P."/>
            <person name="Casaregola S."/>
            <person name="Lafontaine I."/>
            <person name="de Montigny J."/>
            <person name="Marck C."/>
            <person name="Neuveglise C."/>
            <person name="Talla E."/>
            <person name="Goffard N."/>
            <person name="Frangeul L."/>
            <person name="Aigle M."/>
            <person name="Anthouard V."/>
            <person name="Babour A."/>
            <person name="Barbe V."/>
            <person name="Barnay S."/>
            <person name="Blanchin S."/>
            <person name="Beckerich J.M."/>
            <person name="Beyne E."/>
            <person name="Bleykasten C."/>
            <person name="Boisrame A."/>
            <person name="Boyer J."/>
            <person name="Cattolico L."/>
            <person name="Confanioleri F."/>
            <person name="de Daruvar A."/>
            <person name="Despons L."/>
            <person name="Fabre E."/>
            <person name="Fairhead C."/>
            <person name="Ferry-Dumazet H."/>
            <person name="Groppi A."/>
            <person name="Hantraye F."/>
            <person name="Hennequin C."/>
            <person name="Jauniaux N."/>
            <person name="Joyet P."/>
            <person name="Kachouri R."/>
            <person name="Kerrest A."/>
            <person name="Koszul R."/>
            <person name="Lemaire M."/>
            <person name="Lesur I."/>
            <person name="Ma L."/>
            <person name="Muller H."/>
            <person name="Nicaud J.M."/>
            <person name="Nikolski M."/>
            <person name="Oztas S."/>
            <person name="Ozier-Kalogeropoulos O."/>
            <person name="Pellenz S."/>
            <person name="Potier S."/>
            <person name="Richard G.F."/>
            <person name="Straub M.L."/>
            <person name="Suleau A."/>
            <person name="Swennene D."/>
            <person name="Tekaia F."/>
            <person name="Wesolowski-Louvel M."/>
            <person name="Westhof E."/>
            <person name="Wirth B."/>
            <person name="Zeniou-Meyer M."/>
            <person name="Zivanovic I."/>
            <person name="Bolotin-Fukuhara M."/>
            <person name="Thierry A."/>
            <person name="Bouchier C."/>
            <person name="Caudron B."/>
            <person name="Scarpelli C."/>
            <person name="Gaillardin C."/>
            <person name="Weissenbach J."/>
            <person name="Wincker P."/>
            <person name="Souciet J.L."/>
        </authorList>
    </citation>
    <scope>NUCLEOTIDE SEQUENCE [LARGE SCALE GENOMIC DNA]</scope>
    <source>
        <strain evidence="6">ATCC 36239 / CBS 767 / BCRC 21394 / JCM 1990 / NBRC 0083 / IGC 2968</strain>
    </source>
</reference>
<evidence type="ECO:0000256" key="1">
    <source>
        <dbReference type="ARBA" id="ARBA00022884"/>
    </source>
</evidence>
<dbReference type="KEGG" id="dha:DEHA2F02860g"/>
<dbReference type="InterPro" id="IPR035979">
    <property type="entry name" value="RBD_domain_sf"/>
</dbReference>
<dbReference type="VEuPathDB" id="FungiDB:DEHA2F02860g"/>
<feature type="compositionally biased region" description="Acidic residues" evidence="3">
    <location>
        <begin position="37"/>
        <end position="55"/>
    </location>
</feature>
<dbReference type="OMA" id="RVWVNQL"/>
<dbReference type="STRING" id="284592.Q6BMT1"/>
<dbReference type="GeneID" id="2903891"/>
<organism evidence="5 6">
    <name type="scientific">Debaryomyces hansenii (strain ATCC 36239 / CBS 767 / BCRC 21394 / JCM 1990 / NBRC 0083 / IGC 2968)</name>
    <name type="common">Yeast</name>
    <name type="synonym">Torulaspora hansenii</name>
    <dbReference type="NCBI Taxonomy" id="284592"/>
    <lineage>
        <taxon>Eukaryota</taxon>
        <taxon>Fungi</taxon>
        <taxon>Dikarya</taxon>
        <taxon>Ascomycota</taxon>
        <taxon>Saccharomycotina</taxon>
        <taxon>Pichiomycetes</taxon>
        <taxon>Debaryomycetaceae</taxon>
        <taxon>Debaryomyces</taxon>
    </lineage>
</organism>
<dbReference type="InParanoid" id="Q6BMT1"/>
<accession>Q6BMT1</accession>
<feature type="region of interest" description="Disordered" evidence="3">
    <location>
        <begin position="300"/>
        <end position="387"/>
    </location>
</feature>
<gene>
    <name evidence="5" type="ordered locus">DEHA2F02860g</name>
</gene>
<dbReference type="PANTHER" id="PTHR23236:SF95">
    <property type="entry name" value="NUCLEOLAR PROTEIN 13"/>
    <property type="match status" value="1"/>
</dbReference>
<dbReference type="GO" id="GO:0005730">
    <property type="term" value="C:nucleolus"/>
    <property type="evidence" value="ECO:0007669"/>
    <property type="project" value="TreeGrafter"/>
</dbReference>
<feature type="domain" description="RRM" evidence="4">
    <location>
        <begin position="111"/>
        <end position="203"/>
    </location>
</feature>
<evidence type="ECO:0000259" key="4">
    <source>
        <dbReference type="PROSITE" id="PS50102"/>
    </source>
</evidence>
<dbReference type="eggNOG" id="KOG4210">
    <property type="taxonomic scope" value="Eukaryota"/>
</dbReference>
<keyword evidence="1 2" id="KW-0694">RNA-binding</keyword>
<feature type="compositionally biased region" description="Polar residues" evidence="3">
    <location>
        <begin position="354"/>
        <end position="365"/>
    </location>
</feature>
<feature type="compositionally biased region" description="Basic and acidic residues" evidence="3">
    <location>
        <begin position="1"/>
        <end position="15"/>
    </location>
</feature>
<dbReference type="HOGENOM" id="CLU_027451_0_0_1"/>
<dbReference type="SMART" id="SM00360">
    <property type="entry name" value="RRM"/>
    <property type="match status" value="2"/>
</dbReference>
<feature type="domain" description="RRM" evidence="4">
    <location>
        <begin position="222"/>
        <end position="300"/>
    </location>
</feature>
<dbReference type="InterPro" id="IPR000504">
    <property type="entry name" value="RRM_dom"/>
</dbReference>
<proteinExistence type="predicted"/>
<dbReference type="OrthoDB" id="1875751at2759"/>
<feature type="region of interest" description="Disordered" evidence="3">
    <location>
        <begin position="78"/>
        <end position="104"/>
    </location>
</feature>
<dbReference type="Pfam" id="PF00076">
    <property type="entry name" value="RRM_1"/>
    <property type="match status" value="1"/>
</dbReference>
<name>Q6BMT1_DEBHA</name>
<dbReference type="FunCoup" id="Q6BMT1">
    <property type="interactions" value="986"/>
</dbReference>
<feature type="region of interest" description="Disordered" evidence="3">
    <location>
        <begin position="1"/>
        <end position="61"/>
    </location>
</feature>